<dbReference type="RefSeq" id="WP_197557923.1">
    <property type="nucleotide sequence ID" value="NZ_CP063065.1"/>
</dbReference>
<evidence type="ECO:0000313" key="2">
    <source>
        <dbReference type="EMBL" id="QOQ78410.1"/>
    </source>
</evidence>
<evidence type="ECO:0000259" key="1">
    <source>
        <dbReference type="Pfam" id="PF08818"/>
    </source>
</evidence>
<gene>
    <name evidence="2" type="ORF">IMX20_05225</name>
</gene>
<accession>A0A7M1KTA1</accession>
<evidence type="ECO:0000313" key="3">
    <source>
        <dbReference type="Proteomes" id="UP000595091"/>
    </source>
</evidence>
<dbReference type="AlphaFoldDB" id="A0A7M1KTA1"/>
<dbReference type="InterPro" id="IPR014922">
    <property type="entry name" value="YdhG-like"/>
</dbReference>
<dbReference type="Pfam" id="PF08818">
    <property type="entry name" value="DUF1801"/>
    <property type="match status" value="1"/>
</dbReference>
<feature type="domain" description="YdhG-like" evidence="1">
    <location>
        <begin position="27"/>
        <end position="130"/>
    </location>
</feature>
<dbReference type="EMBL" id="CP063065">
    <property type="protein sequence ID" value="QOQ78410.1"/>
    <property type="molecule type" value="Genomic_DNA"/>
</dbReference>
<sequence length="145" mass="16866">MTYQQKTLPTKVDPKEYIEALDVSKTKKEDGLKLLKIFTEETGEEPVMWGPSIIGYGIYEYTTTSGIEGVWPMTGFSIQKARFSLYLKFDKKISQQFLDRIGKYKAGVFCGYVNKLADIDEEVLREFIREGFQYMQSHFMTIDRI</sequence>
<protein>
    <submittedName>
        <fullName evidence="2">DUF1801 domain-containing protein</fullName>
    </submittedName>
</protein>
<organism evidence="2 3">
    <name type="scientific">Aerococcus urinaeequi</name>
    <dbReference type="NCBI Taxonomy" id="51665"/>
    <lineage>
        <taxon>Bacteria</taxon>
        <taxon>Bacillati</taxon>
        <taxon>Bacillota</taxon>
        <taxon>Bacilli</taxon>
        <taxon>Lactobacillales</taxon>
        <taxon>Aerococcaceae</taxon>
        <taxon>Aerococcus</taxon>
    </lineage>
</organism>
<proteinExistence type="predicted"/>
<dbReference type="Proteomes" id="UP000595091">
    <property type="component" value="Chromosome"/>
</dbReference>
<name>A0A7M1KTA1_9LACT</name>
<reference evidence="2 3" key="1">
    <citation type="submission" date="2020-10" db="EMBL/GenBank/DDBJ databases">
        <title>Plasmid carrying two tetracycline resistance determinant.</title>
        <authorList>
            <person name="Yang Q."/>
        </authorList>
    </citation>
    <scope>NUCLEOTIDE SEQUENCE [LARGE SCALE GENOMIC DNA]</scope>
    <source>
        <strain evidence="2 3">T43</strain>
    </source>
</reference>